<feature type="region of interest" description="Disordered" evidence="1">
    <location>
        <begin position="1"/>
        <end position="28"/>
    </location>
</feature>
<evidence type="ECO:0000313" key="2">
    <source>
        <dbReference type="EMBL" id="OBA28421.1"/>
    </source>
</evidence>
<keyword evidence="3" id="KW-1185">Reference proteome</keyword>
<comment type="caution">
    <text evidence="2">The sequence shown here is derived from an EMBL/GenBank/DDBJ whole genome shotgun (WGS) entry which is preliminary data.</text>
</comment>
<dbReference type="Gene3D" id="4.10.280.10">
    <property type="entry name" value="Helix-loop-helix DNA-binding domain"/>
    <property type="match status" value="1"/>
</dbReference>
<evidence type="ECO:0000256" key="1">
    <source>
        <dbReference type="SAM" id="MobiDB-lite"/>
    </source>
</evidence>
<feature type="region of interest" description="Disordered" evidence="1">
    <location>
        <begin position="164"/>
        <end position="186"/>
    </location>
</feature>
<proteinExistence type="predicted"/>
<name>A0A1B7TI57_9ASCO</name>
<reference evidence="3" key="1">
    <citation type="journal article" date="2016" name="Proc. Natl. Acad. Sci. U.S.A.">
        <title>Comparative genomics of biotechnologically important yeasts.</title>
        <authorList>
            <person name="Riley R."/>
            <person name="Haridas S."/>
            <person name="Wolfe K.H."/>
            <person name="Lopes M.R."/>
            <person name="Hittinger C.T."/>
            <person name="Goeker M."/>
            <person name="Salamov A.A."/>
            <person name="Wisecaver J.H."/>
            <person name="Long T.M."/>
            <person name="Calvey C.H."/>
            <person name="Aerts A.L."/>
            <person name="Barry K.W."/>
            <person name="Choi C."/>
            <person name="Clum A."/>
            <person name="Coughlan A.Y."/>
            <person name="Deshpande S."/>
            <person name="Douglass A.P."/>
            <person name="Hanson S.J."/>
            <person name="Klenk H.-P."/>
            <person name="LaButti K.M."/>
            <person name="Lapidus A."/>
            <person name="Lindquist E.A."/>
            <person name="Lipzen A.M."/>
            <person name="Meier-Kolthoff J.P."/>
            <person name="Ohm R.A."/>
            <person name="Otillar R.P."/>
            <person name="Pangilinan J.L."/>
            <person name="Peng Y."/>
            <person name="Rokas A."/>
            <person name="Rosa C.A."/>
            <person name="Scheuner C."/>
            <person name="Sibirny A.A."/>
            <person name="Slot J.C."/>
            <person name="Stielow J.B."/>
            <person name="Sun H."/>
            <person name="Kurtzman C.P."/>
            <person name="Blackwell M."/>
            <person name="Grigoriev I.V."/>
            <person name="Jeffries T.W."/>
        </authorList>
    </citation>
    <scope>NUCLEOTIDE SEQUENCE [LARGE SCALE GENOMIC DNA]</scope>
    <source>
        <strain evidence="3">NRRL Y-1626</strain>
    </source>
</reference>
<dbReference type="EMBL" id="LXPE01000004">
    <property type="protein sequence ID" value="OBA28421.1"/>
    <property type="molecule type" value="Genomic_DNA"/>
</dbReference>
<dbReference type="SUPFAM" id="SSF47459">
    <property type="entry name" value="HLH, helix-loop-helix DNA-binding domain"/>
    <property type="match status" value="1"/>
</dbReference>
<organism evidence="2 3">
    <name type="scientific">Hanseniaspora valbyensis NRRL Y-1626</name>
    <dbReference type="NCBI Taxonomy" id="766949"/>
    <lineage>
        <taxon>Eukaryota</taxon>
        <taxon>Fungi</taxon>
        <taxon>Dikarya</taxon>
        <taxon>Ascomycota</taxon>
        <taxon>Saccharomycotina</taxon>
        <taxon>Saccharomycetes</taxon>
        <taxon>Saccharomycodales</taxon>
        <taxon>Saccharomycodaceae</taxon>
        <taxon>Hanseniaspora</taxon>
    </lineage>
</organism>
<dbReference type="InterPro" id="IPR036638">
    <property type="entry name" value="HLH_DNA-bd_sf"/>
</dbReference>
<dbReference type="Proteomes" id="UP000092321">
    <property type="component" value="Unassembled WGS sequence"/>
</dbReference>
<gene>
    <name evidence="2" type="ORF">HANVADRAFT_51706</name>
</gene>
<evidence type="ECO:0000313" key="3">
    <source>
        <dbReference type="Proteomes" id="UP000092321"/>
    </source>
</evidence>
<dbReference type="AlphaFoldDB" id="A0A1B7TI57"/>
<protein>
    <submittedName>
        <fullName evidence="2">Uncharacterized protein</fullName>
    </submittedName>
</protein>
<feature type="compositionally biased region" description="Polar residues" evidence="1">
    <location>
        <begin position="18"/>
        <end position="27"/>
    </location>
</feature>
<sequence length="186" mass="20801">MDFVGSPSGIDGKRKKSPQSSTKTANDVTDKIKELYMIMPKEIFQEHNHHDSTSMTSPATEKNLKTAIPDEKKIPNKGKILTEAVTYISSLQNNVDSVNRKEVEVKNKLRELLHDMDSEGIEYRDIIQEFASKDSNLLSALKSNNTTAEILLYELMDIGPLANDNGNATDNNDNNSFNNGNNELQQ</sequence>
<accession>A0A1B7TI57</accession>
<dbReference type="GO" id="GO:0046983">
    <property type="term" value="F:protein dimerization activity"/>
    <property type="evidence" value="ECO:0007669"/>
    <property type="project" value="InterPro"/>
</dbReference>
<dbReference type="OrthoDB" id="690068at2759"/>